<dbReference type="Proteomes" id="UP000242913">
    <property type="component" value="Unassembled WGS sequence"/>
</dbReference>
<proteinExistence type="predicted"/>
<keyword evidence="2" id="KW-1185">Reference proteome</keyword>
<dbReference type="EMBL" id="KZ270048">
    <property type="protein sequence ID" value="OZC06999.1"/>
    <property type="molecule type" value="Genomic_DNA"/>
</dbReference>
<gene>
    <name evidence="1" type="ORF">X798_06011</name>
</gene>
<evidence type="ECO:0000313" key="2">
    <source>
        <dbReference type="Proteomes" id="UP000242913"/>
    </source>
</evidence>
<name>A0A238BNM8_9BILA</name>
<dbReference type="OrthoDB" id="10017054at2759"/>
<sequence length="109" mass="12607">MQENYVFENPAARYSMESLRVGWESLLTSINRTINECENQILMCNNKGISEEQLNEYRSSSNHFDKNRQGIDPEQLKPCLISIGYNIRLGKEEDQDMDPNHIGRVSLTP</sequence>
<organism evidence="1 2">
    <name type="scientific">Onchocerca flexuosa</name>
    <dbReference type="NCBI Taxonomy" id="387005"/>
    <lineage>
        <taxon>Eukaryota</taxon>
        <taxon>Metazoa</taxon>
        <taxon>Ecdysozoa</taxon>
        <taxon>Nematoda</taxon>
        <taxon>Chromadorea</taxon>
        <taxon>Rhabditida</taxon>
        <taxon>Spirurina</taxon>
        <taxon>Spiruromorpha</taxon>
        <taxon>Filarioidea</taxon>
        <taxon>Onchocercidae</taxon>
        <taxon>Onchocerca</taxon>
    </lineage>
</organism>
<evidence type="ECO:0000313" key="1">
    <source>
        <dbReference type="EMBL" id="OZC06999.1"/>
    </source>
</evidence>
<dbReference type="Gene3D" id="1.20.58.60">
    <property type="match status" value="1"/>
</dbReference>
<accession>A0A238BNM8</accession>
<dbReference type="AlphaFoldDB" id="A0A238BNM8"/>
<protein>
    <submittedName>
        <fullName evidence="1">Uncharacterized protein</fullName>
    </submittedName>
</protein>
<reference evidence="1 2" key="1">
    <citation type="submission" date="2015-12" db="EMBL/GenBank/DDBJ databases">
        <title>Draft genome of the nematode, Onchocerca flexuosa.</title>
        <authorList>
            <person name="Mitreva M."/>
        </authorList>
    </citation>
    <scope>NUCLEOTIDE SEQUENCE [LARGE SCALE GENOMIC DNA]</scope>
    <source>
        <strain evidence="1">Red Deer</strain>
    </source>
</reference>